<dbReference type="InterPro" id="IPR001849">
    <property type="entry name" value="PH_domain"/>
</dbReference>
<evidence type="ECO:0000313" key="5">
    <source>
        <dbReference type="EMBL" id="CAE0288679.1"/>
    </source>
</evidence>
<dbReference type="InterPro" id="IPR036291">
    <property type="entry name" value="NAD(P)-bd_dom_sf"/>
</dbReference>
<evidence type="ECO:0000256" key="1">
    <source>
        <dbReference type="ARBA" id="ARBA00006328"/>
    </source>
</evidence>
<dbReference type="InterPro" id="IPR051164">
    <property type="entry name" value="NmrA-like_oxidored"/>
</dbReference>
<evidence type="ECO:0000256" key="2">
    <source>
        <dbReference type="ARBA" id="ARBA00022857"/>
    </source>
</evidence>
<accession>A0A7S3M801</accession>
<organism evidence="5">
    <name type="scientific">Spumella elongata</name>
    <dbReference type="NCBI Taxonomy" id="89044"/>
    <lineage>
        <taxon>Eukaryota</taxon>
        <taxon>Sar</taxon>
        <taxon>Stramenopiles</taxon>
        <taxon>Ochrophyta</taxon>
        <taxon>Chrysophyceae</taxon>
        <taxon>Chromulinales</taxon>
        <taxon>Chromulinaceae</taxon>
        <taxon>Spumella</taxon>
    </lineage>
</organism>
<keyword evidence="3" id="KW-0175">Coiled coil</keyword>
<evidence type="ECO:0000256" key="3">
    <source>
        <dbReference type="SAM" id="Coils"/>
    </source>
</evidence>
<name>A0A7S3M801_9STRA</name>
<dbReference type="Gene3D" id="2.30.29.30">
    <property type="entry name" value="Pleckstrin-homology domain (PH domain)/Phosphotyrosine-binding domain (PTB)"/>
    <property type="match status" value="1"/>
</dbReference>
<dbReference type="SMART" id="SM00233">
    <property type="entry name" value="PH"/>
    <property type="match status" value="1"/>
</dbReference>
<protein>
    <recommendedName>
        <fullName evidence="4">PH domain-containing protein</fullName>
    </recommendedName>
</protein>
<dbReference type="InterPro" id="IPR011993">
    <property type="entry name" value="PH-like_dom_sf"/>
</dbReference>
<evidence type="ECO:0000259" key="4">
    <source>
        <dbReference type="PROSITE" id="PS50003"/>
    </source>
</evidence>
<dbReference type="AlphaFoldDB" id="A0A7S3M801"/>
<dbReference type="SUPFAM" id="SSF51735">
    <property type="entry name" value="NAD(P)-binding Rossmann-fold domains"/>
    <property type="match status" value="1"/>
</dbReference>
<dbReference type="Pfam" id="PF00169">
    <property type="entry name" value="PH"/>
    <property type="match status" value="1"/>
</dbReference>
<dbReference type="Gene3D" id="3.40.50.720">
    <property type="entry name" value="NAD(P)-binding Rossmann-like Domain"/>
    <property type="match status" value="1"/>
</dbReference>
<dbReference type="PROSITE" id="PS50003">
    <property type="entry name" value="PH_DOMAIN"/>
    <property type="match status" value="1"/>
</dbReference>
<feature type="domain" description="PH" evidence="4">
    <location>
        <begin position="3"/>
        <end position="112"/>
    </location>
</feature>
<dbReference type="SUPFAM" id="SSF50729">
    <property type="entry name" value="PH domain-like"/>
    <property type="match status" value="1"/>
</dbReference>
<keyword evidence="2" id="KW-0521">NADP</keyword>
<proteinExistence type="inferred from homology"/>
<dbReference type="PANTHER" id="PTHR42748">
    <property type="entry name" value="NITROGEN METABOLITE REPRESSION PROTEIN NMRA FAMILY MEMBER"/>
    <property type="match status" value="1"/>
</dbReference>
<dbReference type="InterPro" id="IPR008030">
    <property type="entry name" value="NmrA-like"/>
</dbReference>
<dbReference type="PANTHER" id="PTHR42748:SF18">
    <property type="entry name" value="NMRA-LIKE DOMAIN-CONTAINING PROTEIN"/>
    <property type="match status" value="1"/>
</dbReference>
<feature type="coiled-coil region" evidence="3">
    <location>
        <begin position="431"/>
        <end position="458"/>
    </location>
</feature>
<dbReference type="EMBL" id="HBIC01034436">
    <property type="protein sequence ID" value="CAE0288679.1"/>
    <property type="molecule type" value="Transcribed_RNA"/>
</dbReference>
<sequence length="592" mass="62403">MASLLLEGWLVKDGNMLGSWKNRFCSLTFADNQFTLDYYVGDNKAEKKGTFIIPRKSGFAKVSDSGDIKNCFSLEVSQSGSGSRKAGTKVTFSAPTIESYVLWEKAFTNAKAPVGIMPGVGKSFGKPELMVIGASGYVGVATVNSLAPYAKDFVIKAGVRDVSSAKNSSLVGAGIKLMAADMSKPKTLVPALSGVKVAFIVVPGHADRTALGIAGIKAAKDAGVSHIVVLSVCSVVKPGTIFADQFIPIEEYTKTCGIPYTIVRLPMFMENVLGQMQAIATTQQFYTPLDTHIEQNCASVGDIGEAVAKIMVKPEAYVNKILSLTGTPVNEGQFADAFSAVLEKPVTHVPVPYTAAKQSMMDMGMPEWQVDGVIELYKLVATGEPALTTAVSDLPAILRRDLATPASLAAYVAPGLRAIKAAAEYESQVAAAEAAQKLESMKLAAAEATEAIKAAERVAAEKAAAEKAAAHVKATRNMINNGGLVLKKIGTETAFKARYVWIDEDKRTLNWAKGETKDGPFKSAQLAAGVTISAPVFNAAKGASLFGGAEPDGFVVSVTEPGKPSVDLKIEGTVADANVWVTAMQLLCVSKK</sequence>
<dbReference type="Gene3D" id="3.90.25.10">
    <property type="entry name" value="UDP-galactose 4-epimerase, domain 1"/>
    <property type="match status" value="1"/>
</dbReference>
<comment type="similarity">
    <text evidence="1">Belongs to the NmrA-type oxidoreductase family.</text>
</comment>
<reference evidence="5" key="1">
    <citation type="submission" date="2021-01" db="EMBL/GenBank/DDBJ databases">
        <authorList>
            <person name="Corre E."/>
            <person name="Pelletier E."/>
            <person name="Niang G."/>
            <person name="Scheremetjew M."/>
            <person name="Finn R."/>
            <person name="Kale V."/>
            <person name="Holt S."/>
            <person name="Cochrane G."/>
            <person name="Meng A."/>
            <person name="Brown T."/>
            <person name="Cohen L."/>
        </authorList>
    </citation>
    <scope>NUCLEOTIDE SEQUENCE</scope>
    <source>
        <strain evidence="5">CCAP 955/1</strain>
    </source>
</reference>
<dbReference type="Pfam" id="PF05368">
    <property type="entry name" value="NmrA"/>
    <property type="match status" value="1"/>
</dbReference>
<gene>
    <name evidence="5" type="ORF">SELO1098_LOCUS17522</name>
</gene>
<dbReference type="CDD" id="cd00821">
    <property type="entry name" value="PH"/>
    <property type="match status" value="1"/>
</dbReference>